<evidence type="ECO:0000259" key="3">
    <source>
        <dbReference type="SMART" id="SM00418"/>
    </source>
</evidence>
<dbReference type="PANTHER" id="PTHR23155:SF1188">
    <property type="entry name" value="OS11G0492300 PROTEIN"/>
    <property type="match status" value="1"/>
</dbReference>
<dbReference type="AlphaFoldDB" id="F0LIU7"/>
<keyword evidence="1" id="KW-0802">TPR repeat</keyword>
<dbReference type="GO" id="GO:0003700">
    <property type="term" value="F:DNA-binding transcription factor activity"/>
    <property type="evidence" value="ECO:0007669"/>
    <property type="project" value="InterPro"/>
</dbReference>
<dbReference type="InterPro" id="IPR027417">
    <property type="entry name" value="P-loop_NTPase"/>
</dbReference>
<dbReference type="Proteomes" id="UP000007478">
    <property type="component" value="Chromosome"/>
</dbReference>
<dbReference type="SUPFAM" id="SSF48452">
    <property type="entry name" value="TPR-like"/>
    <property type="match status" value="2"/>
</dbReference>
<name>F0LIU7_THEBM</name>
<dbReference type="Gene3D" id="1.10.10.10">
    <property type="entry name" value="Winged helix-like DNA-binding domain superfamily/Winged helix DNA-binding domain"/>
    <property type="match status" value="1"/>
</dbReference>
<dbReference type="Pfam" id="PF13424">
    <property type="entry name" value="TPR_12"/>
    <property type="match status" value="1"/>
</dbReference>
<dbReference type="SUPFAM" id="SSF46785">
    <property type="entry name" value="Winged helix' DNA-binding domain"/>
    <property type="match status" value="1"/>
</dbReference>
<dbReference type="InterPro" id="IPR019734">
    <property type="entry name" value="TPR_rpt"/>
</dbReference>
<dbReference type="Gene3D" id="1.25.40.10">
    <property type="entry name" value="Tetratricopeptide repeat domain"/>
    <property type="match status" value="2"/>
</dbReference>
<evidence type="ECO:0000313" key="5">
    <source>
        <dbReference type="Proteomes" id="UP000007478"/>
    </source>
</evidence>
<feature type="coiled-coil region" evidence="2">
    <location>
        <begin position="519"/>
        <end position="573"/>
    </location>
</feature>
<organism evidence="4 5">
    <name type="scientific">Thermococcus barophilus (strain DSM 11836 / MP)</name>
    <dbReference type="NCBI Taxonomy" id="391623"/>
    <lineage>
        <taxon>Archaea</taxon>
        <taxon>Methanobacteriati</taxon>
        <taxon>Methanobacteriota</taxon>
        <taxon>Thermococci</taxon>
        <taxon>Thermococcales</taxon>
        <taxon>Thermococcaceae</taxon>
        <taxon>Thermococcus</taxon>
    </lineage>
</organism>
<dbReference type="Gene3D" id="3.40.50.300">
    <property type="entry name" value="P-loop containing nucleotide triphosphate hydrolases"/>
    <property type="match status" value="1"/>
</dbReference>
<dbReference type="InterPro" id="IPR011990">
    <property type="entry name" value="TPR-like_helical_dom_sf"/>
</dbReference>
<dbReference type="EMBL" id="CP002372">
    <property type="protein sequence ID" value="ADT84549.1"/>
    <property type="molecule type" value="Genomic_DNA"/>
</dbReference>
<dbReference type="CDD" id="cd00090">
    <property type="entry name" value="HTH_ARSR"/>
    <property type="match status" value="1"/>
</dbReference>
<dbReference type="PANTHER" id="PTHR23155">
    <property type="entry name" value="DISEASE RESISTANCE PROTEIN RP"/>
    <property type="match status" value="1"/>
</dbReference>
<sequence length="755" mass="87713">MNASSLIKLLSNETNLEILSVLRSGSFNPRELARILGRDETDVSRRLRAMERAGLVEGRWMRVRGKNVKVYSLKVEDIRIRFEPGEILVSTSKGDRYEVPLLESRHPLVDIFVGREKEIDLITSSEKSVIVIYGIAGIGKTALAAKIFGDAFWYQMSEGDSLDYFAWQVGLFLNSLGYDALLEYLRAGGREERDIFELLLDGVEKSSAKIVIDDLHKCRDERILHLLAFLSEKLDKGKLVVTSREKPNLGLNALYLRLSGLSLEEAYSLVEAKGVNISPEEFVKVYQMTLGHPLALNLFSETYVERREFERENLFDFLVNEIYEKLKTDERFLLQFMSLFDEPLEYDEIKELYGKNVFSVLYSLLNKGLIERRGNLYFVHDLIRGFLSEVREVDEAKFYSKYIKFLLKKNNTRDFLKAFRYAVKLKDEKTIKRLVELRLRRFKRVVQDFSDSYLNVLSTIKDNPYAKEELASIYFQKGFFEKALKLWLEIKDELEGIHKADVLSSLVDVYIELNKSDESKKYLRELEKMREIMNDAEVDFWYFVELTKLNAYLGKLEDALESAFNELGALKRLNPYPELESLVLLHIGDIYIELERYRESLKYYSQALDLARAYSLSFMEHLSLSELSKAYYLVENYKKAVEHATEAVDYFLKVRNYRRAVDALAYRCFSYIALGELEMAQKDAEEMIRIAQSTGYPLGWAGYIALAAVENLRGGNFKEYINIGRERLKGYPWLYEVVLEELSRIFDISSITAKS</sequence>
<dbReference type="GO" id="GO:0043531">
    <property type="term" value="F:ADP binding"/>
    <property type="evidence" value="ECO:0007669"/>
    <property type="project" value="InterPro"/>
</dbReference>
<evidence type="ECO:0000256" key="2">
    <source>
        <dbReference type="SAM" id="Coils"/>
    </source>
</evidence>
<dbReference type="PATRIC" id="fig|391623.17.peg.1574"/>
<protein>
    <recommendedName>
        <fullName evidence="3">HTH arsR-type domain-containing protein</fullName>
    </recommendedName>
</protein>
<feature type="repeat" description="TPR" evidence="1">
    <location>
        <begin position="581"/>
        <end position="614"/>
    </location>
</feature>
<dbReference type="KEGG" id="tba:TERMP_01574"/>
<dbReference type="GeneID" id="10041890"/>
<dbReference type="eggNOG" id="arCOG03169">
    <property type="taxonomic scope" value="Archaea"/>
</dbReference>
<proteinExistence type="predicted"/>
<dbReference type="SMART" id="SM00418">
    <property type="entry name" value="HTH_ARSR"/>
    <property type="match status" value="1"/>
</dbReference>
<keyword evidence="2" id="KW-0175">Coiled coil</keyword>
<accession>F0LIU7</accession>
<dbReference type="InterPro" id="IPR001845">
    <property type="entry name" value="HTH_ArsR_DNA-bd_dom"/>
</dbReference>
<dbReference type="eggNOG" id="arCOG03045">
    <property type="taxonomic scope" value="Archaea"/>
</dbReference>
<dbReference type="HOGENOM" id="CLU_367490_0_0_2"/>
<dbReference type="InterPro" id="IPR036390">
    <property type="entry name" value="WH_DNA-bd_sf"/>
</dbReference>
<keyword evidence="5" id="KW-1185">Reference proteome</keyword>
<reference evidence="4 5" key="1">
    <citation type="journal article" date="2011" name="J. Bacteriol.">
        <title>Complete genome sequence of the hyperthermophilic, piezophilic, heterotrophic, and carboxydotrophic archaeon Thermococcus barophilus MP.</title>
        <authorList>
            <person name="Vannier P."/>
            <person name="Marteinsson V.T."/>
            <person name="Fridjonsson O.H."/>
            <person name="Oger P."/>
            <person name="Jebbar M."/>
        </authorList>
    </citation>
    <scope>NUCLEOTIDE SEQUENCE [LARGE SCALE GENOMIC DNA]</scope>
    <source>
        <strain evidence="5">DSM 11836 / MP</strain>
    </source>
</reference>
<gene>
    <name evidence="4" type="ordered locus">TERMP_01574</name>
</gene>
<dbReference type="InterPro" id="IPR044974">
    <property type="entry name" value="Disease_R_plants"/>
</dbReference>
<dbReference type="SUPFAM" id="SSF52540">
    <property type="entry name" value="P-loop containing nucleoside triphosphate hydrolases"/>
    <property type="match status" value="1"/>
</dbReference>
<dbReference type="PRINTS" id="PR00364">
    <property type="entry name" value="DISEASERSIST"/>
</dbReference>
<dbReference type="OrthoDB" id="103665at2157"/>
<dbReference type="GO" id="GO:0098542">
    <property type="term" value="P:defense response to other organism"/>
    <property type="evidence" value="ECO:0007669"/>
    <property type="project" value="TreeGrafter"/>
</dbReference>
<dbReference type="InterPro" id="IPR011991">
    <property type="entry name" value="ArsR-like_HTH"/>
</dbReference>
<dbReference type="RefSeq" id="WP_013467847.1">
    <property type="nucleotide sequence ID" value="NC_014804.1"/>
</dbReference>
<dbReference type="SMART" id="SM00028">
    <property type="entry name" value="TPR"/>
    <property type="match status" value="3"/>
</dbReference>
<dbReference type="Pfam" id="PF12840">
    <property type="entry name" value="HTH_20"/>
    <property type="match status" value="1"/>
</dbReference>
<dbReference type="eggNOG" id="arCOG01679">
    <property type="taxonomic scope" value="Archaea"/>
</dbReference>
<evidence type="ECO:0000256" key="1">
    <source>
        <dbReference type="PROSITE-ProRule" id="PRU00339"/>
    </source>
</evidence>
<dbReference type="InterPro" id="IPR036388">
    <property type="entry name" value="WH-like_DNA-bd_sf"/>
</dbReference>
<feature type="domain" description="HTH arsR-type" evidence="3">
    <location>
        <begin position="5"/>
        <end position="87"/>
    </location>
</feature>
<dbReference type="PROSITE" id="PS50005">
    <property type="entry name" value="TPR"/>
    <property type="match status" value="1"/>
</dbReference>
<evidence type="ECO:0000313" key="4">
    <source>
        <dbReference type="EMBL" id="ADT84549.1"/>
    </source>
</evidence>